<comment type="function">
    <text evidence="1 9">Catalyzes the transfer of the enolpyruvyl moiety of phosphoenolpyruvate (PEP) to the 5-hydroxyl of shikimate-3-phosphate (S3P) to produce enolpyruvyl shikimate-3-phosphate and inorganic phosphate.</text>
</comment>
<keyword evidence="7 9" id="KW-0057">Aromatic amino acid biosynthesis</keyword>
<accession>A0A9E2NN23</accession>
<evidence type="ECO:0000256" key="3">
    <source>
        <dbReference type="ARBA" id="ARBA00009948"/>
    </source>
</evidence>
<evidence type="ECO:0000313" key="12">
    <source>
        <dbReference type="Proteomes" id="UP000824229"/>
    </source>
</evidence>
<comment type="catalytic activity">
    <reaction evidence="8">
        <text>3-phosphoshikimate + phosphoenolpyruvate = 5-O-(1-carboxyvinyl)-3-phosphoshikimate + phosphate</text>
        <dbReference type="Rhea" id="RHEA:21256"/>
        <dbReference type="ChEBI" id="CHEBI:43474"/>
        <dbReference type="ChEBI" id="CHEBI:57701"/>
        <dbReference type="ChEBI" id="CHEBI:58702"/>
        <dbReference type="ChEBI" id="CHEBI:145989"/>
        <dbReference type="EC" id="2.5.1.19"/>
    </reaction>
    <physiologicalReaction direction="left-to-right" evidence="8">
        <dbReference type="Rhea" id="RHEA:21257"/>
    </physiologicalReaction>
</comment>
<feature type="binding site" evidence="9">
    <location>
        <position position="163"/>
    </location>
    <ligand>
        <name>3-phosphoshikimate</name>
        <dbReference type="ChEBI" id="CHEBI:145989"/>
    </ligand>
</feature>
<keyword evidence="5 9" id="KW-0028">Amino-acid biosynthesis</keyword>
<feature type="binding site" evidence="9">
    <location>
        <position position="165"/>
    </location>
    <ligand>
        <name>3-phosphoshikimate</name>
        <dbReference type="ChEBI" id="CHEBI:145989"/>
    </ligand>
</feature>
<reference evidence="11" key="1">
    <citation type="journal article" date="2021" name="PeerJ">
        <title>Extensive microbial diversity within the chicken gut microbiome revealed by metagenomics and culture.</title>
        <authorList>
            <person name="Gilroy R."/>
            <person name="Ravi A."/>
            <person name="Getino M."/>
            <person name="Pursley I."/>
            <person name="Horton D.L."/>
            <person name="Alikhan N.F."/>
            <person name="Baker D."/>
            <person name="Gharbi K."/>
            <person name="Hall N."/>
            <person name="Watson M."/>
            <person name="Adriaenssens E.M."/>
            <person name="Foster-Nyarko E."/>
            <person name="Jarju S."/>
            <person name="Secka A."/>
            <person name="Antonio M."/>
            <person name="Oren A."/>
            <person name="Chaudhuri R.R."/>
            <person name="La Ragione R."/>
            <person name="Hildebrand F."/>
            <person name="Pallen M.J."/>
        </authorList>
    </citation>
    <scope>NUCLEOTIDE SEQUENCE</scope>
    <source>
        <strain evidence="11">B5-657</strain>
    </source>
</reference>
<dbReference type="CDD" id="cd01556">
    <property type="entry name" value="EPSP_synthase"/>
    <property type="match status" value="1"/>
</dbReference>
<evidence type="ECO:0000256" key="6">
    <source>
        <dbReference type="ARBA" id="ARBA00022679"/>
    </source>
</evidence>
<dbReference type="PANTHER" id="PTHR21090:SF5">
    <property type="entry name" value="PENTAFUNCTIONAL AROM POLYPEPTIDE"/>
    <property type="match status" value="1"/>
</dbReference>
<dbReference type="EC" id="2.5.1.19" evidence="9"/>
<feature type="binding site" evidence="9">
    <location>
        <position position="19"/>
    </location>
    <ligand>
        <name>3-phosphoshikimate</name>
        <dbReference type="ChEBI" id="CHEBI:145989"/>
    </ligand>
</feature>
<comment type="caution">
    <text evidence="9">Lacks conserved residue(s) required for the propagation of feature annotation.</text>
</comment>
<comment type="subcellular location">
    <subcellularLocation>
        <location evidence="9">Cytoplasm</location>
    </subcellularLocation>
</comment>
<dbReference type="InterPro" id="IPR036968">
    <property type="entry name" value="Enolpyruvate_Tfrase_sf"/>
</dbReference>
<dbReference type="InterPro" id="IPR006264">
    <property type="entry name" value="EPSP_synthase"/>
</dbReference>
<evidence type="ECO:0000313" key="11">
    <source>
        <dbReference type="EMBL" id="MBU3803973.1"/>
    </source>
</evidence>
<feature type="binding site" evidence="9">
    <location>
        <position position="91"/>
    </location>
    <ligand>
        <name>phosphoenolpyruvate</name>
        <dbReference type="ChEBI" id="CHEBI:58702"/>
    </ligand>
</feature>
<proteinExistence type="inferred from homology"/>
<keyword evidence="4 9" id="KW-0963">Cytoplasm</keyword>
<feature type="binding site" evidence="9">
    <location>
        <position position="19"/>
    </location>
    <ligand>
        <name>phosphoenolpyruvate</name>
        <dbReference type="ChEBI" id="CHEBI:58702"/>
    </ligand>
</feature>
<feature type="binding site" evidence="9">
    <location>
        <position position="338"/>
    </location>
    <ligand>
        <name>3-phosphoshikimate</name>
        <dbReference type="ChEBI" id="CHEBI:145989"/>
    </ligand>
</feature>
<dbReference type="Pfam" id="PF00275">
    <property type="entry name" value="EPSP_synthase"/>
    <property type="match status" value="1"/>
</dbReference>
<sequence>MLITPITKLEGTFSIPSDKSISHRSVMFGSLALGTTHISNFLMGDDCLSTINCFRKLGVNIQIEEDTVTIEGKGLHGLTPSEDILDCGNSGTTVRLISGILSGQAFSTTLTGDASIQKRPMKRIIKPLSEMGATLEAKEDNFCPMTIHPHALKGICYHSPVASAQVKSSILLAGLYADGPTTVIEPAISRDHTERMLTAFGATVTREGTAVTIEPCKELYATDIVVPGDISSAAFFMVAGLITPGSDLVIQNVGINPTRRGILDVLLTMGGDITCFNEKEVCGEPICDMRVRYSKLHGTTVEGDIIPTLIDEIPAIAVAALFAEGKTYIKDAAELRVKESDRIETLHTELSKMGAHITPLADGMIIDGGYPLTGATLESYHDHRIAMALTIAACNAQSPCTLKNSDCVSISFPNFYQLLEMHSQRLSS</sequence>
<dbReference type="PROSITE" id="PS00104">
    <property type="entry name" value="EPSP_SYNTHASE_1"/>
    <property type="match status" value="1"/>
</dbReference>
<protein>
    <recommendedName>
        <fullName evidence="9">3-phosphoshikimate 1-carboxyvinyltransferase</fullName>
        <ecNumber evidence="9">2.5.1.19</ecNumber>
    </recommendedName>
    <alternativeName>
        <fullName evidence="9">5-enolpyruvylshikimate-3-phosphate synthase</fullName>
        <shortName evidence="9">EPSP synthase</shortName>
        <shortName evidence="9">EPSPS</shortName>
    </alternativeName>
</protein>
<dbReference type="InterPro" id="IPR023193">
    <property type="entry name" value="EPSP_synthase_CS"/>
</dbReference>
<feature type="binding site" evidence="9">
    <location>
        <position position="342"/>
    </location>
    <ligand>
        <name>phosphoenolpyruvate</name>
        <dbReference type="ChEBI" id="CHEBI:58702"/>
    </ligand>
</feature>
<comment type="subunit">
    <text evidence="9">Monomer.</text>
</comment>
<feature type="binding site" evidence="9">
    <location>
        <position position="20"/>
    </location>
    <ligand>
        <name>3-phosphoshikimate</name>
        <dbReference type="ChEBI" id="CHEBI:145989"/>
    </ligand>
</feature>
<dbReference type="GO" id="GO:0003866">
    <property type="term" value="F:3-phosphoshikimate 1-carboxyvinyltransferase activity"/>
    <property type="evidence" value="ECO:0007669"/>
    <property type="project" value="UniProtKB-UniRule"/>
</dbReference>
<dbReference type="FunFam" id="3.65.10.10:FF:000006">
    <property type="entry name" value="3-phosphoshikimate 1-carboxyvinyltransferase"/>
    <property type="match status" value="1"/>
</dbReference>
<dbReference type="EMBL" id="JAHLFQ010000092">
    <property type="protein sequence ID" value="MBU3803973.1"/>
    <property type="molecule type" value="Genomic_DNA"/>
</dbReference>
<dbReference type="Gene3D" id="3.65.10.10">
    <property type="entry name" value="Enolpyruvate transferase domain"/>
    <property type="match status" value="2"/>
</dbReference>
<organism evidence="11 12">
    <name type="scientific">Candidatus Cellulosilyticum pullistercoris</name>
    <dbReference type="NCBI Taxonomy" id="2838521"/>
    <lineage>
        <taxon>Bacteria</taxon>
        <taxon>Bacillati</taxon>
        <taxon>Bacillota</taxon>
        <taxon>Clostridia</taxon>
        <taxon>Lachnospirales</taxon>
        <taxon>Cellulosilyticaceae</taxon>
        <taxon>Cellulosilyticum</taxon>
    </lineage>
</organism>
<dbReference type="Proteomes" id="UP000824229">
    <property type="component" value="Unassembled WGS sequence"/>
</dbReference>
<evidence type="ECO:0000259" key="10">
    <source>
        <dbReference type="Pfam" id="PF00275"/>
    </source>
</evidence>
<dbReference type="SUPFAM" id="SSF55205">
    <property type="entry name" value="EPT/RTPC-like"/>
    <property type="match status" value="1"/>
</dbReference>
<dbReference type="InterPro" id="IPR001986">
    <property type="entry name" value="Enolpyruvate_Tfrase_dom"/>
</dbReference>
<evidence type="ECO:0000256" key="7">
    <source>
        <dbReference type="ARBA" id="ARBA00023141"/>
    </source>
</evidence>
<name>A0A9E2NN23_9FIRM</name>
<dbReference type="InterPro" id="IPR013792">
    <property type="entry name" value="RNA3'P_cycl/enolpyr_Trfase_a/b"/>
</dbReference>
<dbReference type="FunFam" id="3.65.10.10:FF:000005">
    <property type="entry name" value="3-phosphoshikimate 1-carboxyvinyltransferase"/>
    <property type="match status" value="1"/>
</dbReference>
<evidence type="ECO:0000256" key="9">
    <source>
        <dbReference type="HAMAP-Rule" id="MF_00210"/>
    </source>
</evidence>
<comment type="pathway">
    <text evidence="2 9">Metabolic intermediate biosynthesis; chorismate biosynthesis; chorismate from D-erythrose 4-phosphate and phosphoenolpyruvate: step 6/7.</text>
</comment>
<feature type="active site" description="Proton acceptor" evidence="9">
    <location>
        <position position="311"/>
    </location>
</feature>
<dbReference type="HAMAP" id="MF_00210">
    <property type="entry name" value="EPSP_synth"/>
    <property type="match status" value="1"/>
</dbReference>
<evidence type="ECO:0000256" key="4">
    <source>
        <dbReference type="ARBA" id="ARBA00022490"/>
    </source>
</evidence>
<evidence type="ECO:0000256" key="1">
    <source>
        <dbReference type="ARBA" id="ARBA00002174"/>
    </source>
</evidence>
<dbReference type="PROSITE" id="PS00885">
    <property type="entry name" value="EPSP_SYNTHASE_2"/>
    <property type="match status" value="1"/>
</dbReference>
<keyword evidence="6 9" id="KW-0808">Transferase</keyword>
<feature type="binding site" evidence="9">
    <location>
        <position position="165"/>
    </location>
    <ligand>
        <name>phosphoenolpyruvate</name>
        <dbReference type="ChEBI" id="CHEBI:58702"/>
    </ligand>
</feature>
<dbReference type="AlphaFoldDB" id="A0A9E2NN23"/>
<feature type="binding site" evidence="9">
    <location>
        <position position="119"/>
    </location>
    <ligand>
        <name>phosphoenolpyruvate</name>
        <dbReference type="ChEBI" id="CHEBI:58702"/>
    </ligand>
</feature>
<feature type="binding site" evidence="9">
    <location>
        <position position="24"/>
    </location>
    <ligand>
        <name>3-phosphoshikimate</name>
        <dbReference type="ChEBI" id="CHEBI:145989"/>
    </ligand>
</feature>
<reference evidence="11" key="2">
    <citation type="submission" date="2021-04" db="EMBL/GenBank/DDBJ databases">
        <authorList>
            <person name="Gilroy R."/>
        </authorList>
    </citation>
    <scope>NUCLEOTIDE SEQUENCE</scope>
    <source>
        <strain evidence="11">B5-657</strain>
    </source>
</reference>
<gene>
    <name evidence="9 11" type="primary">aroA</name>
    <name evidence="11" type="ORF">H9872_04360</name>
</gene>
<comment type="caution">
    <text evidence="11">The sequence shown here is derived from an EMBL/GenBank/DDBJ whole genome shotgun (WGS) entry which is preliminary data.</text>
</comment>
<comment type="similarity">
    <text evidence="3 9">Belongs to the EPSP synthase family.</text>
</comment>
<evidence type="ECO:0000256" key="5">
    <source>
        <dbReference type="ARBA" id="ARBA00022605"/>
    </source>
</evidence>
<evidence type="ECO:0000256" key="8">
    <source>
        <dbReference type="ARBA" id="ARBA00044633"/>
    </source>
</evidence>
<dbReference type="NCBIfam" id="TIGR01356">
    <property type="entry name" value="aroA"/>
    <property type="match status" value="1"/>
</dbReference>
<dbReference type="GO" id="GO:0009073">
    <property type="term" value="P:aromatic amino acid family biosynthetic process"/>
    <property type="evidence" value="ECO:0007669"/>
    <property type="project" value="UniProtKB-KW"/>
</dbReference>
<dbReference type="GO" id="GO:0008652">
    <property type="term" value="P:amino acid biosynthetic process"/>
    <property type="evidence" value="ECO:0007669"/>
    <property type="project" value="UniProtKB-KW"/>
</dbReference>
<feature type="binding site" evidence="9">
    <location>
        <position position="384"/>
    </location>
    <ligand>
        <name>phosphoenolpyruvate</name>
        <dbReference type="ChEBI" id="CHEBI:58702"/>
    </ligand>
</feature>
<dbReference type="PIRSF" id="PIRSF000505">
    <property type="entry name" value="EPSPS"/>
    <property type="match status" value="1"/>
</dbReference>
<dbReference type="GO" id="GO:0005737">
    <property type="term" value="C:cytoplasm"/>
    <property type="evidence" value="ECO:0007669"/>
    <property type="project" value="UniProtKB-SubCell"/>
</dbReference>
<evidence type="ECO:0000256" key="2">
    <source>
        <dbReference type="ARBA" id="ARBA00004811"/>
    </source>
</evidence>
<dbReference type="GO" id="GO:0009423">
    <property type="term" value="P:chorismate biosynthetic process"/>
    <property type="evidence" value="ECO:0007669"/>
    <property type="project" value="UniProtKB-UniRule"/>
</dbReference>
<feature type="domain" description="Enolpyruvate transferase" evidence="10">
    <location>
        <begin position="4"/>
        <end position="417"/>
    </location>
</feature>
<dbReference type="PANTHER" id="PTHR21090">
    <property type="entry name" value="AROM/DEHYDROQUINATE SYNTHASE"/>
    <property type="match status" value="1"/>
</dbReference>
<feature type="binding site" evidence="9">
    <location>
        <position position="311"/>
    </location>
    <ligand>
        <name>3-phosphoshikimate</name>
        <dbReference type="ChEBI" id="CHEBI:145989"/>
    </ligand>
</feature>